<name>A0A6A5W477_9PLEO</name>
<evidence type="ECO:0000256" key="6">
    <source>
        <dbReference type="ARBA" id="ARBA00023136"/>
    </source>
</evidence>
<comment type="similarity">
    <text evidence="2">Belongs to the major facilitator superfamily. Sugar transporter (TC 2.A.1.1) family.</text>
</comment>
<dbReference type="OrthoDB" id="6133115at2759"/>
<dbReference type="GO" id="GO:0016020">
    <property type="term" value="C:membrane"/>
    <property type="evidence" value="ECO:0007669"/>
    <property type="project" value="UniProtKB-SubCell"/>
</dbReference>
<dbReference type="GO" id="GO:0005351">
    <property type="term" value="F:carbohydrate:proton symporter activity"/>
    <property type="evidence" value="ECO:0007669"/>
    <property type="project" value="TreeGrafter"/>
</dbReference>
<evidence type="ECO:0000313" key="10">
    <source>
        <dbReference type="Proteomes" id="UP000799779"/>
    </source>
</evidence>
<dbReference type="InterPro" id="IPR005828">
    <property type="entry name" value="MFS_sugar_transport-like"/>
</dbReference>
<keyword evidence="9" id="KW-0762">Sugar transport</keyword>
<feature type="transmembrane region" description="Helical" evidence="7">
    <location>
        <begin position="390"/>
        <end position="408"/>
    </location>
</feature>
<evidence type="ECO:0000256" key="7">
    <source>
        <dbReference type="SAM" id="Phobius"/>
    </source>
</evidence>
<dbReference type="PROSITE" id="PS50850">
    <property type="entry name" value="MFS"/>
    <property type="match status" value="1"/>
</dbReference>
<dbReference type="InterPro" id="IPR005829">
    <property type="entry name" value="Sugar_transporter_CS"/>
</dbReference>
<dbReference type="InterPro" id="IPR020846">
    <property type="entry name" value="MFS_dom"/>
</dbReference>
<dbReference type="Pfam" id="PF00083">
    <property type="entry name" value="Sugar_tr"/>
    <property type="match status" value="1"/>
</dbReference>
<protein>
    <submittedName>
        <fullName evidence="9">Sugar transporter-like protein</fullName>
    </submittedName>
</protein>
<evidence type="ECO:0000313" key="9">
    <source>
        <dbReference type="EMBL" id="KAF1996047.1"/>
    </source>
</evidence>
<reference evidence="9" key="1">
    <citation type="journal article" date="2020" name="Stud. Mycol.">
        <title>101 Dothideomycetes genomes: a test case for predicting lifestyles and emergence of pathogens.</title>
        <authorList>
            <person name="Haridas S."/>
            <person name="Albert R."/>
            <person name="Binder M."/>
            <person name="Bloem J."/>
            <person name="Labutti K."/>
            <person name="Salamov A."/>
            <person name="Andreopoulos B."/>
            <person name="Baker S."/>
            <person name="Barry K."/>
            <person name="Bills G."/>
            <person name="Bluhm B."/>
            <person name="Cannon C."/>
            <person name="Castanera R."/>
            <person name="Culley D."/>
            <person name="Daum C."/>
            <person name="Ezra D."/>
            <person name="Gonzalez J."/>
            <person name="Henrissat B."/>
            <person name="Kuo A."/>
            <person name="Liang C."/>
            <person name="Lipzen A."/>
            <person name="Lutzoni F."/>
            <person name="Magnuson J."/>
            <person name="Mondo S."/>
            <person name="Nolan M."/>
            <person name="Ohm R."/>
            <person name="Pangilinan J."/>
            <person name="Park H.-J."/>
            <person name="Ramirez L."/>
            <person name="Alfaro M."/>
            <person name="Sun H."/>
            <person name="Tritt A."/>
            <person name="Yoshinaga Y."/>
            <person name="Zwiers L.-H."/>
            <person name="Turgeon B."/>
            <person name="Goodwin S."/>
            <person name="Spatafora J."/>
            <person name="Crous P."/>
            <person name="Grigoriev I."/>
        </authorList>
    </citation>
    <scope>NUCLEOTIDE SEQUENCE</scope>
    <source>
        <strain evidence="9">CBS 123094</strain>
    </source>
</reference>
<keyword evidence="10" id="KW-1185">Reference proteome</keyword>
<dbReference type="Gene3D" id="1.20.1250.20">
    <property type="entry name" value="MFS general substrate transporter like domains"/>
    <property type="match status" value="1"/>
</dbReference>
<feature type="domain" description="Major facilitator superfamily (MFS) profile" evidence="8">
    <location>
        <begin position="10"/>
        <end position="443"/>
    </location>
</feature>
<dbReference type="PRINTS" id="PR00171">
    <property type="entry name" value="SUGRTRNSPORT"/>
</dbReference>
<dbReference type="SUPFAM" id="SSF103473">
    <property type="entry name" value="MFS general substrate transporter"/>
    <property type="match status" value="1"/>
</dbReference>
<keyword evidence="6 7" id="KW-0472">Membrane</keyword>
<dbReference type="AlphaFoldDB" id="A0A6A5W477"/>
<evidence type="ECO:0000259" key="8">
    <source>
        <dbReference type="PROSITE" id="PS50850"/>
    </source>
</evidence>
<dbReference type="EMBL" id="ML977630">
    <property type="protein sequence ID" value="KAF1996047.1"/>
    <property type="molecule type" value="Genomic_DNA"/>
</dbReference>
<feature type="transmembrane region" description="Helical" evidence="7">
    <location>
        <begin position="354"/>
        <end position="378"/>
    </location>
</feature>
<feature type="transmembrane region" description="Helical" evidence="7">
    <location>
        <begin position="420"/>
        <end position="439"/>
    </location>
</feature>
<evidence type="ECO:0000256" key="1">
    <source>
        <dbReference type="ARBA" id="ARBA00004141"/>
    </source>
</evidence>
<keyword evidence="5 7" id="KW-1133">Transmembrane helix</keyword>
<comment type="subcellular location">
    <subcellularLocation>
        <location evidence="1">Membrane</location>
        <topology evidence="1">Multi-pass membrane protein</topology>
    </subcellularLocation>
</comment>
<accession>A0A6A5W477</accession>
<dbReference type="Proteomes" id="UP000799779">
    <property type="component" value="Unassembled WGS sequence"/>
</dbReference>
<dbReference type="InterPro" id="IPR050360">
    <property type="entry name" value="MFS_Sugar_Transporters"/>
</dbReference>
<dbReference type="InterPro" id="IPR003663">
    <property type="entry name" value="Sugar/inositol_transpt"/>
</dbReference>
<feature type="transmembrane region" description="Helical" evidence="7">
    <location>
        <begin position="169"/>
        <end position="189"/>
    </location>
</feature>
<keyword evidence="4 7" id="KW-0812">Transmembrane</keyword>
<feature type="transmembrane region" description="Helical" evidence="7">
    <location>
        <begin position="105"/>
        <end position="127"/>
    </location>
</feature>
<evidence type="ECO:0000256" key="3">
    <source>
        <dbReference type="ARBA" id="ARBA00022448"/>
    </source>
</evidence>
<proteinExistence type="inferred from homology"/>
<keyword evidence="3" id="KW-0813">Transport</keyword>
<feature type="transmembrane region" description="Helical" evidence="7">
    <location>
        <begin position="139"/>
        <end position="157"/>
    </location>
</feature>
<feature type="transmembrane region" description="Helical" evidence="7">
    <location>
        <begin position="262"/>
        <end position="288"/>
    </location>
</feature>
<gene>
    <name evidence="9" type="ORF">P154DRAFT_609580</name>
</gene>
<organism evidence="9 10">
    <name type="scientific">Amniculicola lignicola CBS 123094</name>
    <dbReference type="NCBI Taxonomy" id="1392246"/>
    <lineage>
        <taxon>Eukaryota</taxon>
        <taxon>Fungi</taxon>
        <taxon>Dikarya</taxon>
        <taxon>Ascomycota</taxon>
        <taxon>Pezizomycotina</taxon>
        <taxon>Dothideomycetes</taxon>
        <taxon>Pleosporomycetidae</taxon>
        <taxon>Pleosporales</taxon>
        <taxon>Amniculicolaceae</taxon>
        <taxon>Amniculicola</taxon>
    </lineage>
</organism>
<feature type="transmembrane region" description="Helical" evidence="7">
    <location>
        <begin position="325"/>
        <end position="348"/>
    </location>
</feature>
<evidence type="ECO:0000256" key="2">
    <source>
        <dbReference type="ARBA" id="ARBA00010992"/>
    </source>
</evidence>
<feature type="transmembrane region" description="Helical" evidence="7">
    <location>
        <begin position="294"/>
        <end position="313"/>
    </location>
</feature>
<dbReference type="PANTHER" id="PTHR48022:SF28">
    <property type="entry name" value="MAJOR FACILITATOR SUPERFAMILY (MFS) PROFILE DOMAIN-CONTAINING PROTEIN-RELATED"/>
    <property type="match status" value="1"/>
</dbReference>
<dbReference type="InterPro" id="IPR036259">
    <property type="entry name" value="MFS_trans_sf"/>
</dbReference>
<feature type="transmembrane region" description="Helical" evidence="7">
    <location>
        <begin position="80"/>
        <end position="99"/>
    </location>
</feature>
<dbReference type="PROSITE" id="PS00216">
    <property type="entry name" value="SUGAR_TRANSPORT_1"/>
    <property type="match status" value="1"/>
</dbReference>
<feature type="transmembrane region" description="Helical" evidence="7">
    <location>
        <begin position="49"/>
        <end position="68"/>
    </location>
</feature>
<sequence>MPSNLKPTLVLWGVRMGFLSYGWDAGVLGGVLQTKAFQSAMKAPDTTTTAMIVASFLLASWLGCVMAASPWSDKVGRRMWVMAGAGVQIFGTIICASAYSPGQLIAGRVLIGVGNGFVVATGPVFVAETTGTVKQRGPLVGNLMGFACVGTACAYWIDFGFTYASGQAAWRLPIAMQVIFSILTIALMYPNGDSPRWYYLQNRPEDGRLALEQIYNDNDMATKVAAEIQTELTQEVGETLRFSDFFIDRSETKAATRIRDGVILVGVAYLMGINMIFYYMTTIFQVYIGLEPTTASICSGAATTLLAIGTFVGSMFCEKGGRRKWLLWGSALQSCFMIAFVGLLAVGTKAASSAAAAMLFGWILVFSPTWAPLPYIYVSETMPLRHRHTGVGLSISAQWLMAFLTVYAGPIGFERVGWKIWIWFAVFNVIGFPYVYFFLKESRGRSLERMGELYNEKLVFHTDGSEGTGSANGSLKEIKVGIDGEKA</sequence>
<evidence type="ECO:0000256" key="5">
    <source>
        <dbReference type="ARBA" id="ARBA00022989"/>
    </source>
</evidence>
<dbReference type="PANTHER" id="PTHR48022">
    <property type="entry name" value="PLASTIDIC GLUCOSE TRANSPORTER 4"/>
    <property type="match status" value="1"/>
</dbReference>
<evidence type="ECO:0000256" key="4">
    <source>
        <dbReference type="ARBA" id="ARBA00022692"/>
    </source>
</evidence>